<dbReference type="PANTHER" id="PTHR15712">
    <property type="entry name" value="ARMADILLO REPEAT CONTAINING PROTEIN"/>
    <property type="match status" value="1"/>
</dbReference>
<feature type="compositionally biased region" description="Gly residues" evidence="1">
    <location>
        <begin position="834"/>
        <end position="843"/>
    </location>
</feature>
<dbReference type="PANTHER" id="PTHR15712:SF23">
    <property type="entry name" value="ARMADILLO REPEAT CONTAINING 10"/>
    <property type="match status" value="1"/>
</dbReference>
<dbReference type="STRING" id="3068.D8U1U4"/>
<feature type="compositionally biased region" description="Pro residues" evidence="1">
    <location>
        <begin position="988"/>
        <end position="1005"/>
    </location>
</feature>
<dbReference type="GeneID" id="9627272"/>
<sequence length="1011" mass="104365">MSPTQQSAGAQAHRVISGSSKSPCPVPGVANSHAPLNLNGTVSGRGVAEKLCDDSDRPPYVEVKQLQGQMIRLPLPQPTFSPPQRPLRPPPACPKLHLSQTQLQPQPSSPQQQQSQLLQLHQQPLQQESHSQPDSHYTEEEDAEEEGADEEGAEAEDHPGVGGELREQRDADLRPVRQEAEAQQDCGGQGNQSEVEVEVEGVAVGQWRPQPLADHGARGGTDPAAAAVFGIGGTPAAEHGSVLRQQGPRKVQNNGRLRRLTTTTSPLASALTLQQGDFFPSLPPRAAAVRAAARIVKQSTGTCSQLPAGASVGAAGMEVAAAPAAPAAAEKRKDRPGQPNGFFARGSRAYTCNSCCLANKKKLGFYGPPGTSSLEQAGGRECQECRTTESSQWSAHAAVLGAYVCVRCHGRWNRHAWGFFAHGTLAYTCNRCCLKNRSMFGFYGPPGTRSLEAAGGRECVECGARQTPEWRTHRDLLGRMAVVAMLRRASGGSGGGGGWQTAALPQNWLAMPPPPLLPPCRTGSRDVAVIVPTRGSFPTGSSSCMTRWSRCARLSRGTCCIRPSFCRPKDVEEEEEVEKEKGSGGSGLLLNSLRLGDLIYRWLQAQVWCRPLALLIGPMASVMELDGEGPFMTMSEQEQGYTELADVALGETPKAPVADMGVRRFRDVVSYLEDRLAAQLAREYDGDGGSSSSCSLLDDSPARSLVLAVVSEGLRLALRLGMGAGGPGQIVVRMGGEGEPEAAVEGIVEAAISAAAAMTTVAVAAPRGGGGGGDDGPFRPGGCHAMMPTQAETTAVVPAAVTAPPAAATAAAAASTPGFELSPVGGEVRCSRSGGGNDGGGACGNSQGEATTRLSAQPEGVADPTTAAAAAAAAVLDAAATGGAGASYAAPPWSHTSATAATAAAVATAAASSGEALPLLPTPPAVAATAANRWVVTPGVCWRRRAVGPGGVGGSGGVKLSVLEDTVVAVQLRAACCSVRATVLPSTPPPLPLPLPPPPPPPPLPQQLLSH</sequence>
<evidence type="ECO:0000313" key="2">
    <source>
        <dbReference type="EMBL" id="EFJ46242.1"/>
    </source>
</evidence>
<feature type="compositionally biased region" description="Basic and acidic residues" evidence="1">
    <location>
        <begin position="155"/>
        <end position="180"/>
    </location>
</feature>
<proteinExistence type="predicted"/>
<reference evidence="2 3" key="1">
    <citation type="journal article" date="2010" name="Science">
        <title>Genomic analysis of organismal complexity in the multicellular green alga Volvox carteri.</title>
        <authorList>
            <person name="Prochnik S.E."/>
            <person name="Umen J."/>
            <person name="Nedelcu A.M."/>
            <person name="Hallmann A."/>
            <person name="Miller S.M."/>
            <person name="Nishii I."/>
            <person name="Ferris P."/>
            <person name="Kuo A."/>
            <person name="Mitros T."/>
            <person name="Fritz-Laylin L.K."/>
            <person name="Hellsten U."/>
            <person name="Chapman J."/>
            <person name="Simakov O."/>
            <person name="Rensing S.A."/>
            <person name="Terry A."/>
            <person name="Pangilinan J."/>
            <person name="Kapitonov V."/>
            <person name="Jurka J."/>
            <person name="Salamov A."/>
            <person name="Shapiro H."/>
            <person name="Schmutz J."/>
            <person name="Grimwood J."/>
            <person name="Lindquist E."/>
            <person name="Lucas S."/>
            <person name="Grigoriev I.V."/>
            <person name="Schmitt R."/>
            <person name="Kirk D."/>
            <person name="Rokhsar D.S."/>
        </authorList>
    </citation>
    <scope>NUCLEOTIDE SEQUENCE [LARGE SCALE GENOMIC DNA]</scope>
    <source>
        <strain evidence="3">f. Nagariensis / Eve</strain>
    </source>
</reference>
<keyword evidence="3" id="KW-1185">Reference proteome</keyword>
<name>D8U1U4_VOLCA</name>
<feature type="region of interest" description="Disordered" evidence="1">
    <location>
        <begin position="988"/>
        <end position="1011"/>
    </location>
</feature>
<feature type="region of interest" description="Disordered" evidence="1">
    <location>
        <begin position="1"/>
        <end position="195"/>
    </location>
</feature>
<gene>
    <name evidence="2" type="ORF">VOLCADRAFT_118109</name>
</gene>
<dbReference type="KEGG" id="vcn:VOLCADRAFT_118109"/>
<feature type="compositionally biased region" description="Pro residues" evidence="1">
    <location>
        <begin position="75"/>
        <end position="93"/>
    </location>
</feature>
<evidence type="ECO:0000313" key="3">
    <source>
        <dbReference type="Proteomes" id="UP000001058"/>
    </source>
</evidence>
<feature type="compositionally biased region" description="Low complexity" evidence="1">
    <location>
        <begin position="94"/>
        <end position="130"/>
    </location>
</feature>
<evidence type="ECO:0000256" key="1">
    <source>
        <dbReference type="SAM" id="MobiDB-lite"/>
    </source>
</evidence>
<feature type="compositionally biased region" description="Acidic residues" evidence="1">
    <location>
        <begin position="139"/>
        <end position="154"/>
    </location>
</feature>
<dbReference type="EMBL" id="GL378352">
    <property type="protein sequence ID" value="EFJ46242.1"/>
    <property type="molecule type" value="Genomic_DNA"/>
</dbReference>
<dbReference type="InParanoid" id="D8U1U4"/>
<dbReference type="RefSeq" id="XP_002952689.1">
    <property type="nucleotide sequence ID" value="XM_002952643.1"/>
</dbReference>
<accession>D8U1U4</accession>
<organism evidence="3">
    <name type="scientific">Volvox carteri f. nagariensis</name>
    <dbReference type="NCBI Taxonomy" id="3068"/>
    <lineage>
        <taxon>Eukaryota</taxon>
        <taxon>Viridiplantae</taxon>
        <taxon>Chlorophyta</taxon>
        <taxon>core chlorophytes</taxon>
        <taxon>Chlorophyceae</taxon>
        <taxon>CS clade</taxon>
        <taxon>Chlamydomonadales</taxon>
        <taxon>Volvocaceae</taxon>
        <taxon>Volvox</taxon>
    </lineage>
</organism>
<feature type="region of interest" description="Disordered" evidence="1">
    <location>
        <begin position="834"/>
        <end position="853"/>
    </location>
</feature>
<dbReference type="InterPro" id="IPR051303">
    <property type="entry name" value="Armcx_regulator"/>
</dbReference>
<dbReference type="OrthoDB" id="553085at2759"/>
<protein>
    <submittedName>
        <fullName evidence="2">Uncharacterized protein</fullName>
    </submittedName>
</protein>
<dbReference type="AlphaFoldDB" id="D8U1U4"/>
<feature type="compositionally biased region" description="Basic and acidic residues" evidence="1">
    <location>
        <begin position="47"/>
        <end position="59"/>
    </location>
</feature>
<dbReference type="Proteomes" id="UP000001058">
    <property type="component" value="Unassembled WGS sequence"/>
</dbReference>